<evidence type="ECO:0000256" key="1">
    <source>
        <dbReference type="SAM" id="MobiDB-lite"/>
    </source>
</evidence>
<accession>A0A068UEP4</accession>
<dbReference type="InParanoid" id="A0A068UEP4"/>
<reference evidence="3" key="1">
    <citation type="journal article" date="2014" name="Science">
        <title>The coffee genome provides insight into the convergent evolution of caffeine biosynthesis.</title>
        <authorList>
            <person name="Denoeud F."/>
            <person name="Carretero-Paulet L."/>
            <person name="Dereeper A."/>
            <person name="Droc G."/>
            <person name="Guyot R."/>
            <person name="Pietrella M."/>
            <person name="Zheng C."/>
            <person name="Alberti A."/>
            <person name="Anthony F."/>
            <person name="Aprea G."/>
            <person name="Aury J.M."/>
            <person name="Bento P."/>
            <person name="Bernard M."/>
            <person name="Bocs S."/>
            <person name="Campa C."/>
            <person name="Cenci A."/>
            <person name="Combes M.C."/>
            <person name="Crouzillat D."/>
            <person name="Da Silva C."/>
            <person name="Daddiego L."/>
            <person name="De Bellis F."/>
            <person name="Dussert S."/>
            <person name="Garsmeur O."/>
            <person name="Gayraud T."/>
            <person name="Guignon V."/>
            <person name="Jahn K."/>
            <person name="Jamilloux V."/>
            <person name="Joet T."/>
            <person name="Labadie K."/>
            <person name="Lan T."/>
            <person name="Leclercq J."/>
            <person name="Lepelley M."/>
            <person name="Leroy T."/>
            <person name="Li L.T."/>
            <person name="Librado P."/>
            <person name="Lopez L."/>
            <person name="Munoz A."/>
            <person name="Noel B."/>
            <person name="Pallavicini A."/>
            <person name="Perrotta G."/>
            <person name="Poncet V."/>
            <person name="Pot D."/>
            <person name="Priyono X."/>
            <person name="Rigoreau M."/>
            <person name="Rouard M."/>
            <person name="Rozas J."/>
            <person name="Tranchant-Dubreuil C."/>
            <person name="VanBuren R."/>
            <person name="Zhang Q."/>
            <person name="Andrade A.C."/>
            <person name="Argout X."/>
            <person name="Bertrand B."/>
            <person name="de Kochko A."/>
            <person name="Graziosi G."/>
            <person name="Henry R.J."/>
            <person name="Jayarama X."/>
            <person name="Ming R."/>
            <person name="Nagai C."/>
            <person name="Rounsley S."/>
            <person name="Sankoff D."/>
            <person name="Giuliano G."/>
            <person name="Albert V.A."/>
            <person name="Wincker P."/>
            <person name="Lashermes P."/>
        </authorList>
    </citation>
    <scope>NUCLEOTIDE SEQUENCE [LARGE SCALE GENOMIC DNA]</scope>
    <source>
        <strain evidence="3">cv. DH200-94</strain>
    </source>
</reference>
<dbReference type="EMBL" id="HG739108">
    <property type="protein sequence ID" value="CDP06966.1"/>
    <property type="molecule type" value="Genomic_DNA"/>
</dbReference>
<keyword evidence="3" id="KW-1185">Reference proteome</keyword>
<dbReference type="AlphaFoldDB" id="A0A068UEP4"/>
<dbReference type="Gramene" id="CDP06966">
    <property type="protein sequence ID" value="CDP06966"/>
    <property type="gene ID" value="GSCOC_T00024029001"/>
</dbReference>
<feature type="region of interest" description="Disordered" evidence="1">
    <location>
        <begin position="1"/>
        <end position="29"/>
    </location>
</feature>
<evidence type="ECO:0000313" key="2">
    <source>
        <dbReference type="EMBL" id="CDP06966.1"/>
    </source>
</evidence>
<feature type="compositionally biased region" description="Polar residues" evidence="1">
    <location>
        <begin position="20"/>
        <end position="29"/>
    </location>
</feature>
<dbReference type="Proteomes" id="UP000295252">
    <property type="component" value="Chromosome I"/>
</dbReference>
<proteinExistence type="predicted"/>
<evidence type="ECO:0000313" key="3">
    <source>
        <dbReference type="Proteomes" id="UP000295252"/>
    </source>
</evidence>
<organism evidence="2 3">
    <name type="scientific">Coffea canephora</name>
    <name type="common">Robusta coffee</name>
    <dbReference type="NCBI Taxonomy" id="49390"/>
    <lineage>
        <taxon>Eukaryota</taxon>
        <taxon>Viridiplantae</taxon>
        <taxon>Streptophyta</taxon>
        <taxon>Embryophyta</taxon>
        <taxon>Tracheophyta</taxon>
        <taxon>Spermatophyta</taxon>
        <taxon>Magnoliopsida</taxon>
        <taxon>eudicotyledons</taxon>
        <taxon>Gunneridae</taxon>
        <taxon>Pentapetalae</taxon>
        <taxon>asterids</taxon>
        <taxon>lamiids</taxon>
        <taxon>Gentianales</taxon>
        <taxon>Rubiaceae</taxon>
        <taxon>Ixoroideae</taxon>
        <taxon>Gardenieae complex</taxon>
        <taxon>Bertiereae - Coffeeae clade</taxon>
        <taxon>Coffeeae</taxon>
        <taxon>Coffea</taxon>
    </lineage>
</organism>
<protein>
    <submittedName>
        <fullName evidence="2">Uncharacterized protein</fullName>
    </submittedName>
</protein>
<gene>
    <name evidence="2" type="ORF">GSCOC_T00024029001</name>
</gene>
<sequence length="29" mass="3549">MLNHQRRLHADNQGDMIPYTISSHSWRRK</sequence>
<name>A0A068UEP4_COFCA</name>